<gene>
    <name evidence="3" type="ORF">F1559_001500</name>
</gene>
<organism evidence="3 4">
    <name type="scientific">Cyanidiococcus yangmingshanensis</name>
    <dbReference type="NCBI Taxonomy" id="2690220"/>
    <lineage>
        <taxon>Eukaryota</taxon>
        <taxon>Rhodophyta</taxon>
        <taxon>Bangiophyceae</taxon>
        <taxon>Cyanidiales</taxon>
        <taxon>Cyanidiaceae</taxon>
        <taxon>Cyanidiococcus</taxon>
    </lineage>
</organism>
<evidence type="ECO:0008006" key="5">
    <source>
        <dbReference type="Google" id="ProtNLM"/>
    </source>
</evidence>
<dbReference type="AlphaFoldDB" id="A0A7J7IEE3"/>
<dbReference type="SUPFAM" id="SSF54637">
    <property type="entry name" value="Thioesterase/thiol ester dehydrase-isomerase"/>
    <property type="match status" value="1"/>
</dbReference>
<proteinExistence type="predicted"/>
<dbReference type="InterPro" id="IPR050563">
    <property type="entry name" value="4-hydroxybenzoyl-CoA_TE"/>
</dbReference>
<dbReference type="Pfam" id="PF13279">
    <property type="entry name" value="4HBT_2"/>
    <property type="match status" value="1"/>
</dbReference>
<dbReference type="PANTHER" id="PTHR31793">
    <property type="entry name" value="4-HYDROXYBENZOYL-COA THIOESTERASE FAMILY MEMBER"/>
    <property type="match status" value="1"/>
</dbReference>
<dbReference type="EMBL" id="VWRR01000014">
    <property type="protein sequence ID" value="KAF6001463.1"/>
    <property type="molecule type" value="Genomic_DNA"/>
</dbReference>
<accession>A0A7J7IEE3</accession>
<dbReference type="InterPro" id="IPR029069">
    <property type="entry name" value="HotDog_dom_sf"/>
</dbReference>
<protein>
    <recommendedName>
        <fullName evidence="5">Acyl-CoA thioesterase</fullName>
    </recommendedName>
</protein>
<feature type="compositionally biased region" description="Polar residues" evidence="2">
    <location>
        <begin position="20"/>
        <end position="35"/>
    </location>
</feature>
<feature type="compositionally biased region" description="Low complexity" evidence="2">
    <location>
        <begin position="9"/>
        <end position="19"/>
    </location>
</feature>
<dbReference type="OrthoDB" id="10266750at2759"/>
<dbReference type="Gene3D" id="3.10.129.10">
    <property type="entry name" value="Hotdog Thioesterase"/>
    <property type="match status" value="1"/>
</dbReference>
<dbReference type="GO" id="GO:0047617">
    <property type="term" value="F:fatty acyl-CoA hydrolase activity"/>
    <property type="evidence" value="ECO:0007669"/>
    <property type="project" value="TreeGrafter"/>
</dbReference>
<evidence type="ECO:0000256" key="2">
    <source>
        <dbReference type="SAM" id="MobiDB-lite"/>
    </source>
</evidence>
<evidence type="ECO:0000313" key="4">
    <source>
        <dbReference type="Proteomes" id="UP000530660"/>
    </source>
</evidence>
<dbReference type="PANTHER" id="PTHR31793:SF37">
    <property type="entry name" value="ACYL-COA THIOESTER HYDROLASE YBGC"/>
    <property type="match status" value="1"/>
</dbReference>
<feature type="region of interest" description="Disordered" evidence="2">
    <location>
        <begin position="1"/>
        <end position="36"/>
    </location>
</feature>
<comment type="caution">
    <text evidence="3">The sequence shown here is derived from an EMBL/GenBank/DDBJ whole genome shotgun (WGS) entry which is preliminary data.</text>
</comment>
<evidence type="ECO:0000313" key="3">
    <source>
        <dbReference type="EMBL" id="KAF6001463.1"/>
    </source>
</evidence>
<keyword evidence="4" id="KW-1185">Reference proteome</keyword>
<dbReference type="PROSITE" id="PS01328">
    <property type="entry name" value="4HBCOA_THIOESTERASE"/>
    <property type="match status" value="1"/>
</dbReference>
<keyword evidence="1" id="KW-0378">Hydrolase</keyword>
<reference evidence="3 4" key="1">
    <citation type="journal article" date="2020" name="J. Phycol.">
        <title>Comparative genome analysis reveals Cyanidiococcus gen. nov., a new extremophilic red algal genus sister to Cyanidioschyzon (Cyanidioschyzonaceae, Rhodophyta).</title>
        <authorList>
            <person name="Liu S.-L."/>
            <person name="Chiang Y.-R."/>
            <person name="Yoon H.S."/>
            <person name="Fu H.-Y."/>
        </authorList>
    </citation>
    <scope>NUCLEOTIDE SEQUENCE [LARGE SCALE GENOMIC DNA]</scope>
    <source>
        <strain evidence="3 4">THAL066</strain>
    </source>
</reference>
<dbReference type="CDD" id="cd00586">
    <property type="entry name" value="4HBT"/>
    <property type="match status" value="1"/>
</dbReference>
<dbReference type="Proteomes" id="UP000530660">
    <property type="component" value="Unassembled WGS sequence"/>
</dbReference>
<evidence type="ECO:0000256" key="1">
    <source>
        <dbReference type="ARBA" id="ARBA00022801"/>
    </source>
</evidence>
<dbReference type="InterPro" id="IPR008272">
    <property type="entry name" value="HB-CoA_thioesterase_AS"/>
</dbReference>
<name>A0A7J7IEE3_9RHOD</name>
<sequence length="210" mass="24290">MRYRRRARQAGYGRASRQQLLSDDSVGSNATTTDQRTQDRSIHSIWLGWEQEDGWFSLRKRVLPRDTDYAGIVWHGRYVDWFEEARVAFLAFRGLAYETLVKEHQCETPVVHMSLNYRRPVRFGDDVLVQVRVQPRRRPSVRIPFLCRVISTEHSSDTADVADEDATVHVDALVELTTVERDTGRVLRKLPRQLEEALCLARPSSPDAEP</sequence>